<dbReference type="GO" id="GO:0009247">
    <property type="term" value="P:glycolipid biosynthetic process"/>
    <property type="evidence" value="ECO:0007669"/>
    <property type="project" value="TreeGrafter"/>
</dbReference>
<evidence type="ECO:0000256" key="2">
    <source>
        <dbReference type="SAM" id="Phobius"/>
    </source>
</evidence>
<keyword evidence="2" id="KW-1133">Transmembrane helix</keyword>
<proteinExistence type="inferred from homology"/>
<evidence type="ECO:0000313" key="5">
    <source>
        <dbReference type="Proteomes" id="UP000226431"/>
    </source>
</evidence>
<dbReference type="OrthoDB" id="10268090at2759"/>
<protein>
    <recommendedName>
        <fullName evidence="3">Saccharopine dehydrogenase NADP binding domain-containing protein</fullName>
    </recommendedName>
</protein>
<dbReference type="GO" id="GO:0005739">
    <property type="term" value="C:mitochondrion"/>
    <property type="evidence" value="ECO:0007669"/>
    <property type="project" value="TreeGrafter"/>
</dbReference>
<dbReference type="Proteomes" id="UP000226431">
    <property type="component" value="Unassembled WGS sequence"/>
</dbReference>
<feature type="domain" description="Saccharopine dehydrogenase NADP binding" evidence="3">
    <location>
        <begin position="5"/>
        <end position="159"/>
    </location>
</feature>
<dbReference type="GO" id="GO:0005811">
    <property type="term" value="C:lipid droplet"/>
    <property type="evidence" value="ECO:0007669"/>
    <property type="project" value="TreeGrafter"/>
</dbReference>
<feature type="transmembrane region" description="Helical" evidence="2">
    <location>
        <begin position="308"/>
        <end position="329"/>
    </location>
</feature>
<evidence type="ECO:0000256" key="1">
    <source>
        <dbReference type="ARBA" id="ARBA00038048"/>
    </source>
</evidence>
<sequence>MYDLVILGATGYTGLLTAEHVASNLPSSLKWALAGRSKAKLQAVADECKRLSPTMSTPGVFSPLVPLDHVDPSAERVNVGGKELELVNVDDAGEMDALVRKTSLVITTVGPYFRFGEAVVRACAQAGTHYVDCTGETPWVASMIKKYEGAARQSGAILVPCNGVESAATDLITWSLVSFVKEKLGVGVEDVVLSIHKSSIVLSGGTVATAMGVFDHYSLSELMSNRKPYALSPVPHPERPRPVSSLFNTLLGIRHVPDLGLQATSLQAAVDAPVIERTWGLLSQIPSRKAQFYGPKFNWIAYQKPRNWLSGIAMHWVLAVGTVIIALAAPVRTLIKKLAHEPGQGLSKDGMAREELDYRGTAVPDAPSGPVKKRAYCRAQYRGSSYQATALFLAHAAQTMLEDKMELPGGFYTPACLGKGYVDRVNRAGFKIDVKMLDD</sequence>
<dbReference type="InterPro" id="IPR036291">
    <property type="entry name" value="NAD(P)-bd_dom_sf"/>
</dbReference>
<evidence type="ECO:0000313" key="4">
    <source>
        <dbReference type="EMBL" id="PHH69338.1"/>
    </source>
</evidence>
<comment type="similarity">
    <text evidence="1">Belongs to the saccharopine dehydrogenase family.</text>
</comment>
<keyword evidence="2" id="KW-0812">Transmembrane</keyword>
<dbReference type="SUPFAM" id="SSF51735">
    <property type="entry name" value="NAD(P)-binding Rossmann-fold domains"/>
    <property type="match status" value="1"/>
</dbReference>
<dbReference type="Gene3D" id="3.40.50.720">
    <property type="entry name" value="NAD(P)-binding Rossmann-like Domain"/>
    <property type="match status" value="1"/>
</dbReference>
<keyword evidence="2" id="KW-0472">Membrane</keyword>
<name>A0A2C5XTV7_9HYPO</name>
<accession>A0A2C5XTV7</accession>
<dbReference type="AlphaFoldDB" id="A0A2C5XTV7"/>
<dbReference type="PANTHER" id="PTHR12286:SF5">
    <property type="entry name" value="SACCHAROPINE DEHYDROGENASE-LIKE OXIDOREDUCTASE"/>
    <property type="match status" value="1"/>
</dbReference>
<dbReference type="Pfam" id="PF03435">
    <property type="entry name" value="Sacchrp_dh_NADP"/>
    <property type="match status" value="1"/>
</dbReference>
<dbReference type="InterPro" id="IPR005097">
    <property type="entry name" value="Sacchrp_dh_NADP-bd"/>
</dbReference>
<comment type="caution">
    <text evidence="4">The sequence shown here is derived from an EMBL/GenBank/DDBJ whole genome shotgun (WGS) entry which is preliminary data.</text>
</comment>
<keyword evidence="5" id="KW-1185">Reference proteome</keyword>
<dbReference type="EMBL" id="NJES01000781">
    <property type="protein sequence ID" value="PHH69338.1"/>
    <property type="molecule type" value="Genomic_DNA"/>
</dbReference>
<reference evidence="4 5" key="1">
    <citation type="submission" date="2017-06" db="EMBL/GenBank/DDBJ databases">
        <title>Ant-infecting Ophiocordyceps genomes reveal a high diversity of potential behavioral manipulation genes and a possible major role for enterotoxins.</title>
        <authorList>
            <person name="De Bekker C."/>
            <person name="Evans H.C."/>
            <person name="Brachmann A."/>
            <person name="Hughes D.P."/>
        </authorList>
    </citation>
    <scope>NUCLEOTIDE SEQUENCE [LARGE SCALE GENOMIC DNA]</scope>
    <source>
        <strain evidence="4 5">Map16</strain>
    </source>
</reference>
<dbReference type="GO" id="GO:0005886">
    <property type="term" value="C:plasma membrane"/>
    <property type="evidence" value="ECO:0007669"/>
    <property type="project" value="TreeGrafter"/>
</dbReference>
<dbReference type="InterPro" id="IPR051276">
    <property type="entry name" value="Saccharopine_DH-like_oxidrdct"/>
</dbReference>
<organism evidence="4 5">
    <name type="scientific">Ophiocordyceps camponoti-rufipedis</name>
    <dbReference type="NCBI Taxonomy" id="2004952"/>
    <lineage>
        <taxon>Eukaryota</taxon>
        <taxon>Fungi</taxon>
        <taxon>Dikarya</taxon>
        <taxon>Ascomycota</taxon>
        <taxon>Pezizomycotina</taxon>
        <taxon>Sordariomycetes</taxon>
        <taxon>Hypocreomycetidae</taxon>
        <taxon>Hypocreales</taxon>
        <taxon>Ophiocordycipitaceae</taxon>
        <taxon>Ophiocordyceps</taxon>
    </lineage>
</organism>
<dbReference type="PANTHER" id="PTHR12286">
    <property type="entry name" value="SACCHAROPINE DEHYDROGENASE-LIKE OXIDOREDUCTASE"/>
    <property type="match status" value="1"/>
</dbReference>
<gene>
    <name evidence="4" type="ORF">CDD80_6821</name>
</gene>
<evidence type="ECO:0000259" key="3">
    <source>
        <dbReference type="Pfam" id="PF03435"/>
    </source>
</evidence>